<name>A0A4C1VI32_EUMVA</name>
<dbReference type="STRING" id="151549.A0A4C1VI32"/>
<proteinExistence type="predicted"/>
<accession>A0A4C1VI32</accession>
<evidence type="ECO:0008006" key="3">
    <source>
        <dbReference type="Google" id="ProtNLM"/>
    </source>
</evidence>
<dbReference type="Proteomes" id="UP000299102">
    <property type="component" value="Unassembled WGS sequence"/>
</dbReference>
<evidence type="ECO:0000313" key="1">
    <source>
        <dbReference type="EMBL" id="GBP38748.1"/>
    </source>
</evidence>
<organism evidence="1 2">
    <name type="scientific">Eumeta variegata</name>
    <name type="common">Bagworm moth</name>
    <name type="synonym">Eumeta japonica</name>
    <dbReference type="NCBI Taxonomy" id="151549"/>
    <lineage>
        <taxon>Eukaryota</taxon>
        <taxon>Metazoa</taxon>
        <taxon>Ecdysozoa</taxon>
        <taxon>Arthropoda</taxon>
        <taxon>Hexapoda</taxon>
        <taxon>Insecta</taxon>
        <taxon>Pterygota</taxon>
        <taxon>Neoptera</taxon>
        <taxon>Endopterygota</taxon>
        <taxon>Lepidoptera</taxon>
        <taxon>Glossata</taxon>
        <taxon>Ditrysia</taxon>
        <taxon>Tineoidea</taxon>
        <taxon>Psychidae</taxon>
        <taxon>Oiketicinae</taxon>
        <taxon>Eumeta</taxon>
    </lineage>
</organism>
<dbReference type="OrthoDB" id="4327074at2759"/>
<comment type="caution">
    <text evidence="1">The sequence shown here is derived from an EMBL/GenBank/DDBJ whole genome shotgun (WGS) entry which is preliminary data.</text>
</comment>
<keyword evidence="2" id="KW-1185">Reference proteome</keyword>
<gene>
    <name evidence="1" type="ORF">EVAR_22397_1</name>
</gene>
<sequence>MVRNRKRKTDYGLHSEKDMAEAILMIESGVSLRKAANEKHVKFMTLQNVDQEKALVEYLVNCSRMCCGLDTIDCRKLAYKMAVYYNLKIPKNWEDKKMAGIDWLYGFRKQYTDLTLRKPEPCSLTRATSFNRHNVNVFFNNLEDVMRRCPSFADGSKVYCLDETGTTTVQKPKKIIAAKGARQLNKVTSAERGTLVTTCCAVSATGSTLPPAMVFPRKQFKSFMRTVHQ</sequence>
<evidence type="ECO:0000313" key="2">
    <source>
        <dbReference type="Proteomes" id="UP000299102"/>
    </source>
</evidence>
<dbReference type="EMBL" id="BGZK01000353">
    <property type="protein sequence ID" value="GBP38748.1"/>
    <property type="molecule type" value="Genomic_DNA"/>
</dbReference>
<reference evidence="1 2" key="1">
    <citation type="journal article" date="2019" name="Commun. Biol.">
        <title>The bagworm genome reveals a unique fibroin gene that provides high tensile strength.</title>
        <authorList>
            <person name="Kono N."/>
            <person name="Nakamura H."/>
            <person name="Ohtoshi R."/>
            <person name="Tomita M."/>
            <person name="Numata K."/>
            <person name="Arakawa K."/>
        </authorList>
    </citation>
    <scope>NUCLEOTIDE SEQUENCE [LARGE SCALE GENOMIC DNA]</scope>
</reference>
<protein>
    <recommendedName>
        <fullName evidence="3">HTH CENPB-type domain-containing protein</fullName>
    </recommendedName>
</protein>
<dbReference type="AlphaFoldDB" id="A0A4C1VI32"/>